<dbReference type="Proteomes" id="UP001595974">
    <property type="component" value="Unassembled WGS sequence"/>
</dbReference>
<dbReference type="Pfam" id="PF08543">
    <property type="entry name" value="Phos_pyr_kin"/>
    <property type="match status" value="1"/>
</dbReference>
<dbReference type="Gene3D" id="3.40.1190.20">
    <property type="match status" value="1"/>
</dbReference>
<dbReference type="PANTHER" id="PTHR20858">
    <property type="entry name" value="PHOSPHOMETHYLPYRIMIDINE KINASE"/>
    <property type="match status" value="1"/>
</dbReference>
<keyword evidence="2" id="KW-0418">Kinase</keyword>
<gene>
    <name evidence="2" type="ORF">ACFPTN_16235</name>
</gene>
<dbReference type="PANTHER" id="PTHR20858:SF17">
    <property type="entry name" value="HYDROXYMETHYLPYRIMIDINE_PHOSPHOMETHYLPYRIMIDINE KINASE THI20-RELATED"/>
    <property type="match status" value="1"/>
</dbReference>
<evidence type="ECO:0000259" key="1">
    <source>
        <dbReference type="Pfam" id="PF08543"/>
    </source>
</evidence>
<dbReference type="InterPro" id="IPR013749">
    <property type="entry name" value="PM/HMP-P_kinase-1"/>
</dbReference>
<evidence type="ECO:0000313" key="3">
    <source>
        <dbReference type="Proteomes" id="UP001595974"/>
    </source>
</evidence>
<reference evidence="3" key="1">
    <citation type="journal article" date="2019" name="Int. J. Syst. Evol. Microbiol.">
        <title>The Global Catalogue of Microorganisms (GCM) 10K type strain sequencing project: providing services to taxonomists for standard genome sequencing and annotation.</title>
        <authorList>
            <consortium name="The Broad Institute Genomics Platform"/>
            <consortium name="The Broad Institute Genome Sequencing Center for Infectious Disease"/>
            <person name="Wu L."/>
            <person name="Ma J."/>
        </authorList>
    </citation>
    <scope>NUCLEOTIDE SEQUENCE [LARGE SCALE GENOMIC DNA]</scope>
    <source>
        <strain evidence="3">SHR3</strain>
    </source>
</reference>
<dbReference type="SUPFAM" id="SSF53613">
    <property type="entry name" value="Ribokinase-like"/>
    <property type="match status" value="1"/>
</dbReference>
<protein>
    <submittedName>
        <fullName evidence="2">Hydroxymethylpyrimidine/phosphomethylpyrimidine kinase</fullName>
    </submittedName>
</protein>
<feature type="domain" description="Pyridoxamine kinase/Phosphomethylpyrimidine kinase" evidence="1">
    <location>
        <begin position="19"/>
        <end position="270"/>
    </location>
</feature>
<dbReference type="RefSeq" id="WP_198363227.1">
    <property type="nucleotide sequence ID" value="NZ_JBHSOG010000061.1"/>
</dbReference>
<comment type="caution">
    <text evidence="2">The sequence shown here is derived from an EMBL/GenBank/DDBJ whole genome shotgun (WGS) entry which is preliminary data.</text>
</comment>
<dbReference type="InterPro" id="IPR029056">
    <property type="entry name" value="Ribokinase-like"/>
</dbReference>
<dbReference type="GO" id="GO:0016301">
    <property type="term" value="F:kinase activity"/>
    <property type="evidence" value="ECO:0007669"/>
    <property type="project" value="UniProtKB-KW"/>
</dbReference>
<evidence type="ECO:0000313" key="2">
    <source>
        <dbReference type="EMBL" id="MFC5770929.1"/>
    </source>
</evidence>
<proteinExistence type="predicted"/>
<sequence length="287" mass="30248">MAIAVPDTPPVVLCFAPGDPTGGGGLVSDILTLSSMGCHPLAVQTAGIVRDTRSVDESWPADGDLLVDQARAVLEDVPVAAFKIGFCGSVENVARIAEVMADYPDVPLVLEPALYAGAEWAGEEDYVAALADLIVPQTTLLVAGRHELCRLTGIDDAADGDDGDEDESAGTSDAQEAVARLFEEGTEYVLLTGGGERGPRVVNRLYGRDGLIRTDAWDRLPGRYLGAGATLAAAAAAALAHGMEMPEAVREAQEFAQQTLRHAYRPGMGRAVPDRFFWARGRETGDA</sequence>
<keyword evidence="2" id="KW-0808">Transferase</keyword>
<organism evidence="2 3">
    <name type="scientific">Thauera sinica</name>
    <dbReference type="NCBI Taxonomy" id="2665146"/>
    <lineage>
        <taxon>Bacteria</taxon>
        <taxon>Pseudomonadati</taxon>
        <taxon>Pseudomonadota</taxon>
        <taxon>Betaproteobacteria</taxon>
        <taxon>Rhodocyclales</taxon>
        <taxon>Zoogloeaceae</taxon>
        <taxon>Thauera</taxon>
    </lineage>
</organism>
<keyword evidence="3" id="KW-1185">Reference proteome</keyword>
<accession>A0ABW1AUW3</accession>
<name>A0ABW1AUW3_9RHOO</name>
<dbReference type="EMBL" id="JBHSOG010000061">
    <property type="protein sequence ID" value="MFC5770929.1"/>
    <property type="molecule type" value="Genomic_DNA"/>
</dbReference>